<comment type="caution">
    <text evidence="2">The sequence shown here is derived from an EMBL/GenBank/DDBJ whole genome shotgun (WGS) entry which is preliminary data.</text>
</comment>
<evidence type="ECO:0000313" key="2">
    <source>
        <dbReference type="EMBL" id="RTG86144.1"/>
    </source>
</evidence>
<dbReference type="AlphaFoldDB" id="A0A430QEP5"/>
<evidence type="ECO:0000256" key="1">
    <source>
        <dbReference type="SAM" id="Phobius"/>
    </source>
</evidence>
<keyword evidence="1" id="KW-0812">Transmembrane</keyword>
<dbReference type="Proteomes" id="UP000290809">
    <property type="component" value="Unassembled WGS sequence"/>
</dbReference>
<organism evidence="2 3">
    <name type="scientific">Schistosoma bovis</name>
    <name type="common">Blood fluke</name>
    <dbReference type="NCBI Taxonomy" id="6184"/>
    <lineage>
        <taxon>Eukaryota</taxon>
        <taxon>Metazoa</taxon>
        <taxon>Spiralia</taxon>
        <taxon>Lophotrochozoa</taxon>
        <taxon>Platyhelminthes</taxon>
        <taxon>Trematoda</taxon>
        <taxon>Digenea</taxon>
        <taxon>Strigeidida</taxon>
        <taxon>Schistosomatoidea</taxon>
        <taxon>Schistosomatidae</taxon>
        <taxon>Schistosoma</taxon>
    </lineage>
</organism>
<gene>
    <name evidence="2" type="ORF">DC041_0002886</name>
</gene>
<protein>
    <submittedName>
        <fullName evidence="2">Uncharacterized protein</fullName>
    </submittedName>
</protein>
<name>A0A430QEP5_SCHBO</name>
<reference evidence="2 3" key="1">
    <citation type="journal article" date="2019" name="PLoS Pathog.">
        <title>Genome sequence of the bovine parasite Schistosoma bovis Tanzania.</title>
        <authorList>
            <person name="Oey H."/>
            <person name="Zakrzewski M."/>
            <person name="Gobert G."/>
            <person name="Gravermann K."/>
            <person name="Stoye J."/>
            <person name="Jones M."/>
            <person name="Mcmanus D."/>
            <person name="Krause L."/>
        </authorList>
    </citation>
    <scope>NUCLEOTIDE SEQUENCE [LARGE SCALE GENOMIC DNA]</scope>
    <source>
        <strain evidence="2 3">TAN1997</strain>
    </source>
</reference>
<feature type="transmembrane region" description="Helical" evidence="1">
    <location>
        <begin position="40"/>
        <end position="61"/>
    </location>
</feature>
<sequence length="121" mass="13342">MSEEKYVPSLALKSSLYCSVQYHTSLQMIKGMGFLEGSHLSVHALSPAFLFGTLFVFGGPVRKPITDATRSLVSCFIFCSSKIVSSVLDFCDKLGFGIVEVELVKIVVEAEFLTTMKDDFK</sequence>
<dbReference type="EMBL" id="QMKO01001852">
    <property type="protein sequence ID" value="RTG86144.1"/>
    <property type="molecule type" value="Genomic_DNA"/>
</dbReference>
<evidence type="ECO:0000313" key="3">
    <source>
        <dbReference type="Proteomes" id="UP000290809"/>
    </source>
</evidence>
<keyword evidence="3" id="KW-1185">Reference proteome</keyword>
<proteinExistence type="predicted"/>
<keyword evidence="1" id="KW-0472">Membrane</keyword>
<keyword evidence="1" id="KW-1133">Transmembrane helix</keyword>
<accession>A0A430QEP5</accession>